<feature type="region of interest" description="Disordered" evidence="3">
    <location>
        <begin position="1"/>
        <end position="37"/>
    </location>
</feature>
<evidence type="ECO:0000256" key="2">
    <source>
        <dbReference type="ARBA" id="ARBA00023273"/>
    </source>
</evidence>
<feature type="region of interest" description="Disordered" evidence="3">
    <location>
        <begin position="465"/>
        <end position="488"/>
    </location>
</feature>
<feature type="compositionally biased region" description="Low complexity" evidence="3">
    <location>
        <begin position="1"/>
        <end position="28"/>
    </location>
</feature>
<dbReference type="AlphaFoldDB" id="A0A7S1GBQ0"/>
<accession>A0A7S1GBQ0</accession>
<protein>
    <submittedName>
        <fullName evidence="4">Uncharacterized protein</fullName>
    </submittedName>
</protein>
<organism evidence="4">
    <name type="scientific">Bicosoecida sp. CB-2014</name>
    <dbReference type="NCBI Taxonomy" id="1486930"/>
    <lineage>
        <taxon>Eukaryota</taxon>
        <taxon>Sar</taxon>
        <taxon>Stramenopiles</taxon>
        <taxon>Bigyra</taxon>
        <taxon>Opalozoa</taxon>
        <taxon>Bicosoecida</taxon>
    </lineage>
</organism>
<keyword evidence="2" id="KW-0966">Cell projection</keyword>
<comment type="subcellular location">
    <subcellularLocation>
        <location evidence="1">Cell projection</location>
    </subcellularLocation>
</comment>
<feature type="compositionally biased region" description="Basic and acidic residues" evidence="3">
    <location>
        <begin position="467"/>
        <end position="481"/>
    </location>
</feature>
<reference evidence="4" key="1">
    <citation type="submission" date="2021-01" db="EMBL/GenBank/DDBJ databases">
        <authorList>
            <person name="Corre E."/>
            <person name="Pelletier E."/>
            <person name="Niang G."/>
            <person name="Scheremetjew M."/>
            <person name="Finn R."/>
            <person name="Kale V."/>
            <person name="Holt S."/>
            <person name="Cochrane G."/>
            <person name="Meng A."/>
            <person name="Brown T."/>
            <person name="Cohen L."/>
        </authorList>
    </citation>
    <scope>NUCLEOTIDE SEQUENCE</scope>
    <source>
        <strain evidence="4">Ms1</strain>
    </source>
</reference>
<gene>
    <name evidence="4" type="ORF">BSP0115_LOCUS13103</name>
</gene>
<proteinExistence type="predicted"/>
<name>A0A7S1GBQ0_9STRA</name>
<dbReference type="EMBL" id="HBFS01019561">
    <property type="protein sequence ID" value="CAD8919841.1"/>
    <property type="molecule type" value="Transcribed_RNA"/>
</dbReference>
<dbReference type="Gene3D" id="3.10.20.90">
    <property type="entry name" value="Phosphatidylinositol 3-kinase Catalytic Subunit, Chain A, domain 1"/>
    <property type="match status" value="1"/>
</dbReference>
<sequence length="586" mass="64496">MAAADVARGGAGGAAFAETKDGGVLSDDGGAGSAAEGDEPVNIKVKVNVAGKTFVVPCGRGQQSVKWLATVVAQRYQMMTQNRGRQRHREAQLEPPGFFLPSAVRVVAGARKDAPGGKEGDDGVTFPATRVRDVCASNAVTELDVALEREYVLAEDGSKKQTTWAAMAFNFSDAGRRRAEAKRRADLARAEDARRAEAEEAALKEKANLDEMAKLLATDLDNPAALEEALTRDWTHVRVERITENPDEIGNIKKLLLQNFVAISDIYRVYSAFHPGSSAVAMCKQEFNHVVIVCQIAHSLKDRGALEKIFVEANGDRNDDPSDSTRFLTRFEFMEALLLLAWWKFSGPPANLTPSKCVEKLLDKHILPRAAKMAMGTVRKTLASEPVVKHITACAKKLRAAFDHYKSLDSDSSPESMFSINFTEFIEMLKDCNMVDEERRVDAKDRMSGGRNVLSNQEIQELFAAVQRDDEGPPEKDEPRSPGRAGSNESLQELVFGEFLEAVARCGMETWEDHRLPLEIRMQMGFDAVCKLVKDDGTIAKLSEDEPLPDPEDYFDFRKELPRADSTPFVTQGATIAGVKHMSGVE</sequence>
<dbReference type="PANTHER" id="PTHR46613">
    <property type="entry name" value="RADIAL SPOKE HEAD 10 HOMOLOG B-RELATED"/>
    <property type="match status" value="1"/>
</dbReference>
<evidence type="ECO:0000256" key="1">
    <source>
        <dbReference type="ARBA" id="ARBA00004316"/>
    </source>
</evidence>
<dbReference type="GO" id="GO:0042995">
    <property type="term" value="C:cell projection"/>
    <property type="evidence" value="ECO:0007669"/>
    <property type="project" value="UniProtKB-SubCell"/>
</dbReference>
<evidence type="ECO:0000313" key="4">
    <source>
        <dbReference type="EMBL" id="CAD8919841.1"/>
    </source>
</evidence>
<evidence type="ECO:0000256" key="3">
    <source>
        <dbReference type="SAM" id="MobiDB-lite"/>
    </source>
</evidence>
<dbReference type="PANTHER" id="PTHR46613:SF1">
    <property type="entry name" value="RADIAL SPOKE HEAD 10 HOMOLOG B-RELATED"/>
    <property type="match status" value="1"/>
</dbReference>